<reference evidence="2" key="1">
    <citation type="submission" date="2025-08" db="UniProtKB">
        <authorList>
            <consortium name="Ensembl"/>
        </authorList>
    </citation>
    <scope>IDENTIFICATION</scope>
</reference>
<dbReference type="Proteomes" id="UP000472261">
    <property type="component" value="Unplaced"/>
</dbReference>
<reference evidence="2" key="2">
    <citation type="submission" date="2025-09" db="UniProtKB">
        <authorList>
            <consortium name="Ensembl"/>
        </authorList>
    </citation>
    <scope>IDENTIFICATION</scope>
</reference>
<protein>
    <recommendedName>
        <fullName evidence="4">EMI domain-containing protein</fullName>
    </recommendedName>
</protein>
<evidence type="ECO:0008006" key="4">
    <source>
        <dbReference type="Google" id="ProtNLM"/>
    </source>
</evidence>
<feature type="compositionally biased region" description="Gly residues" evidence="1">
    <location>
        <begin position="19"/>
        <end position="28"/>
    </location>
</feature>
<organism evidence="2 3">
    <name type="scientific">Phasianus colchicus</name>
    <name type="common">Common pheasant</name>
    <dbReference type="NCBI Taxonomy" id="9054"/>
    <lineage>
        <taxon>Eukaryota</taxon>
        <taxon>Metazoa</taxon>
        <taxon>Chordata</taxon>
        <taxon>Craniata</taxon>
        <taxon>Vertebrata</taxon>
        <taxon>Euteleostomi</taxon>
        <taxon>Archelosauria</taxon>
        <taxon>Archosauria</taxon>
        <taxon>Dinosauria</taxon>
        <taxon>Saurischia</taxon>
        <taxon>Theropoda</taxon>
        <taxon>Coelurosauria</taxon>
        <taxon>Aves</taxon>
        <taxon>Neognathae</taxon>
        <taxon>Galloanserae</taxon>
        <taxon>Galliformes</taxon>
        <taxon>Phasianidae</taxon>
        <taxon>Phasianinae</taxon>
        <taxon>Phasianus</taxon>
    </lineage>
</organism>
<dbReference type="AlphaFoldDB" id="A0A669PBJ0"/>
<feature type="region of interest" description="Disordered" evidence="1">
    <location>
        <begin position="1"/>
        <end position="41"/>
    </location>
</feature>
<dbReference type="Ensembl" id="ENSPCLT00000008661.1">
    <property type="protein sequence ID" value="ENSPCLP00000006292.1"/>
    <property type="gene ID" value="ENSPCLG00000005258.1"/>
</dbReference>
<evidence type="ECO:0000313" key="3">
    <source>
        <dbReference type="Proteomes" id="UP000472261"/>
    </source>
</evidence>
<proteinExistence type="predicted"/>
<evidence type="ECO:0000256" key="1">
    <source>
        <dbReference type="SAM" id="MobiDB-lite"/>
    </source>
</evidence>
<name>A0A669PBJ0_PHACC</name>
<evidence type="ECO:0000313" key="2">
    <source>
        <dbReference type="Ensembl" id="ENSPCLP00000006292.1"/>
    </source>
</evidence>
<accession>A0A669PBJ0</accession>
<keyword evidence="3" id="KW-1185">Reference proteome</keyword>
<sequence>MICSLQGPRGEPGSRGQDGRGGGAGGSPGSPPTPLFPPQGEGLHQLREALKILAERVLILETMIGQPWGGTGVPPSTMGLHYGKQQVPPSLSPVGTRVPPPRARGGTPQRTTEQLFDQGRPWRPSWIKGDLGDPQGPKENLELLLSQGEALVPLLDQGRPWRAS</sequence>
<feature type="region of interest" description="Disordered" evidence="1">
    <location>
        <begin position="75"/>
        <end position="139"/>
    </location>
</feature>